<evidence type="ECO:0000256" key="6">
    <source>
        <dbReference type="RuleBase" id="RU363108"/>
    </source>
</evidence>
<evidence type="ECO:0000256" key="4">
    <source>
        <dbReference type="ARBA" id="ARBA00022989"/>
    </source>
</evidence>
<keyword evidence="5 6" id="KW-0472">Membrane</keyword>
<feature type="transmembrane region" description="Helical" evidence="6">
    <location>
        <begin position="64"/>
        <end position="86"/>
    </location>
</feature>
<comment type="similarity">
    <text evidence="6">Belongs to the insect chemoreceptor superfamily. Gustatory receptor (GR) family.</text>
</comment>
<evidence type="ECO:0000313" key="8">
    <source>
        <dbReference type="Proteomes" id="UP000268350"/>
    </source>
</evidence>
<dbReference type="InterPro" id="IPR013604">
    <property type="entry name" value="7TM_chemorcpt"/>
</dbReference>
<comment type="subcellular location">
    <subcellularLocation>
        <location evidence="1 6">Cell membrane</location>
        <topology evidence="1 6">Multi-pass membrane protein</topology>
    </subcellularLocation>
</comment>
<feature type="transmembrane region" description="Helical" evidence="6">
    <location>
        <begin position="284"/>
        <end position="302"/>
    </location>
</feature>
<keyword evidence="6" id="KW-0807">Transducer</keyword>
<name>A0A3B0JDS3_DROGU</name>
<keyword evidence="8" id="KW-1185">Reference proteome</keyword>
<dbReference type="OMA" id="GNQLNNC"/>
<evidence type="ECO:0000256" key="3">
    <source>
        <dbReference type="ARBA" id="ARBA00022692"/>
    </source>
</evidence>
<keyword evidence="3 6" id="KW-0812">Transmembrane</keyword>
<dbReference type="GO" id="GO:0050909">
    <property type="term" value="P:sensory perception of taste"/>
    <property type="evidence" value="ECO:0007669"/>
    <property type="project" value="InterPro"/>
</dbReference>
<evidence type="ECO:0000256" key="2">
    <source>
        <dbReference type="ARBA" id="ARBA00022475"/>
    </source>
</evidence>
<dbReference type="AlphaFoldDB" id="A0A3B0JDS3"/>
<evidence type="ECO:0000313" key="7">
    <source>
        <dbReference type="EMBL" id="SPP80524.1"/>
    </source>
</evidence>
<evidence type="ECO:0000256" key="5">
    <source>
        <dbReference type="ARBA" id="ARBA00023136"/>
    </source>
</evidence>
<feature type="transmembrane region" description="Helical" evidence="6">
    <location>
        <begin position="34"/>
        <end position="52"/>
    </location>
</feature>
<dbReference type="OrthoDB" id="7881975at2759"/>
<dbReference type="GO" id="GO:0007165">
    <property type="term" value="P:signal transduction"/>
    <property type="evidence" value="ECO:0007669"/>
    <property type="project" value="UniProtKB-KW"/>
</dbReference>
<reference evidence="8" key="1">
    <citation type="submission" date="2018-01" db="EMBL/GenBank/DDBJ databases">
        <authorList>
            <person name="Alioto T."/>
            <person name="Alioto T."/>
        </authorList>
    </citation>
    <scope>NUCLEOTIDE SEQUENCE [LARGE SCALE GENOMIC DNA]</scope>
</reference>
<gene>
    <name evidence="7" type="ORF">DGUA_6G005416</name>
</gene>
<sequence length="428" mass="49259">MGNLKGLTTKRLLPDSLQRLLPRRFDRWKIHSKIVLPCLAMTIFLNTLYGIFWGRFSFKRSKFIISKPVAVYSILVGSSFAVYYVLQVYEEFNSGRITSRDTIKIYCYMNVCICLLNYVTQWAITGPVVRFQNSVPLFPVANELDVSMMMVWRALLHCGLKMMVCPLIVYVTLVLYQHRAHPDMEWTIIASIRTMLPLIISNQVNNCFFGGLVIANLIVAGINRRIRCIVSEANMLQTPLQMALQKPYYRMQRFCELADSLDELALKYVVTASCSKGYLRFTDWSMIVSMVMNLIGITVGFYNQYLAIADYYINEEEPYDLYQAIVHLVFLSVPFMELILVSRISSQMLQETKTTGDILQRIDLQHADVRFKQVVDSFWLQVSTLDYKLMPLGLLELNSSLVNTVFSAVTGFLLILIQSDLTLRFSLK</sequence>
<comment type="function">
    <text evidence="6">Gustatory receptor which mediates acceptance or avoidance behavior, depending on its substrates.</text>
</comment>
<dbReference type="Pfam" id="PF08395">
    <property type="entry name" value="7tm_7"/>
    <property type="match status" value="1"/>
</dbReference>
<feature type="transmembrane region" description="Helical" evidence="6">
    <location>
        <begin position="322"/>
        <end position="341"/>
    </location>
</feature>
<protein>
    <recommendedName>
        <fullName evidence="6">Gustatory receptor</fullName>
    </recommendedName>
</protein>
<feature type="transmembrane region" description="Helical" evidence="6">
    <location>
        <begin position="106"/>
        <end position="124"/>
    </location>
</feature>
<dbReference type="STRING" id="7266.A0A3B0JDS3"/>
<feature type="transmembrane region" description="Helical" evidence="6">
    <location>
        <begin position="154"/>
        <end position="176"/>
    </location>
</feature>
<keyword evidence="2 6" id="KW-1003">Cell membrane</keyword>
<dbReference type="Proteomes" id="UP000268350">
    <property type="component" value="Unassembled WGS sequence"/>
</dbReference>
<accession>A0A3B0JDS3</accession>
<dbReference type="GO" id="GO:0005886">
    <property type="term" value="C:plasma membrane"/>
    <property type="evidence" value="ECO:0007669"/>
    <property type="project" value="UniProtKB-SubCell"/>
</dbReference>
<keyword evidence="6 7" id="KW-0675">Receptor</keyword>
<feature type="transmembrane region" description="Helical" evidence="6">
    <location>
        <begin position="397"/>
        <end position="417"/>
    </location>
</feature>
<keyword evidence="4 6" id="KW-1133">Transmembrane helix</keyword>
<evidence type="ECO:0000256" key="1">
    <source>
        <dbReference type="ARBA" id="ARBA00004651"/>
    </source>
</evidence>
<proteinExistence type="inferred from homology"/>
<organism evidence="7 8">
    <name type="scientific">Drosophila guanche</name>
    <name type="common">Fruit fly</name>
    <dbReference type="NCBI Taxonomy" id="7266"/>
    <lineage>
        <taxon>Eukaryota</taxon>
        <taxon>Metazoa</taxon>
        <taxon>Ecdysozoa</taxon>
        <taxon>Arthropoda</taxon>
        <taxon>Hexapoda</taxon>
        <taxon>Insecta</taxon>
        <taxon>Pterygota</taxon>
        <taxon>Neoptera</taxon>
        <taxon>Endopterygota</taxon>
        <taxon>Diptera</taxon>
        <taxon>Brachycera</taxon>
        <taxon>Muscomorpha</taxon>
        <taxon>Ephydroidea</taxon>
        <taxon>Drosophilidae</taxon>
        <taxon>Drosophila</taxon>
        <taxon>Sophophora</taxon>
    </lineage>
</organism>
<dbReference type="EMBL" id="OUUW01000005">
    <property type="protein sequence ID" value="SPP80524.1"/>
    <property type="molecule type" value="Genomic_DNA"/>
</dbReference>